<accession>A0A6A6B9E6</accession>
<reference evidence="2" key="1">
    <citation type="journal article" date="2020" name="Stud. Mycol.">
        <title>101 Dothideomycetes genomes: a test case for predicting lifestyles and emergence of pathogens.</title>
        <authorList>
            <person name="Haridas S."/>
            <person name="Albert R."/>
            <person name="Binder M."/>
            <person name="Bloem J."/>
            <person name="Labutti K."/>
            <person name="Salamov A."/>
            <person name="Andreopoulos B."/>
            <person name="Baker S."/>
            <person name="Barry K."/>
            <person name="Bills G."/>
            <person name="Bluhm B."/>
            <person name="Cannon C."/>
            <person name="Castanera R."/>
            <person name="Culley D."/>
            <person name="Daum C."/>
            <person name="Ezra D."/>
            <person name="Gonzalez J."/>
            <person name="Henrissat B."/>
            <person name="Kuo A."/>
            <person name="Liang C."/>
            <person name="Lipzen A."/>
            <person name="Lutzoni F."/>
            <person name="Magnuson J."/>
            <person name="Mondo S."/>
            <person name="Nolan M."/>
            <person name="Ohm R."/>
            <person name="Pangilinan J."/>
            <person name="Park H.-J."/>
            <person name="Ramirez L."/>
            <person name="Alfaro M."/>
            <person name="Sun H."/>
            <person name="Tritt A."/>
            <person name="Yoshinaga Y."/>
            <person name="Zwiers L.-H."/>
            <person name="Turgeon B."/>
            <person name="Goodwin S."/>
            <person name="Spatafora J."/>
            <person name="Crous P."/>
            <person name="Grigoriev I."/>
        </authorList>
    </citation>
    <scope>NUCLEOTIDE SEQUENCE</scope>
    <source>
        <strain evidence="2">CBS 121167</strain>
    </source>
</reference>
<evidence type="ECO:0000313" key="2">
    <source>
        <dbReference type="EMBL" id="KAF2139101.1"/>
    </source>
</evidence>
<keyword evidence="3" id="KW-1185">Reference proteome</keyword>
<feature type="compositionally biased region" description="Basic and acidic residues" evidence="1">
    <location>
        <begin position="102"/>
        <end position="116"/>
    </location>
</feature>
<dbReference type="AlphaFoldDB" id="A0A6A6B9E6"/>
<proteinExistence type="predicted"/>
<feature type="compositionally biased region" description="Basic residues" evidence="1">
    <location>
        <begin position="45"/>
        <end position="59"/>
    </location>
</feature>
<organism evidence="2 3">
    <name type="scientific">Aplosporella prunicola CBS 121167</name>
    <dbReference type="NCBI Taxonomy" id="1176127"/>
    <lineage>
        <taxon>Eukaryota</taxon>
        <taxon>Fungi</taxon>
        <taxon>Dikarya</taxon>
        <taxon>Ascomycota</taxon>
        <taxon>Pezizomycotina</taxon>
        <taxon>Dothideomycetes</taxon>
        <taxon>Dothideomycetes incertae sedis</taxon>
        <taxon>Botryosphaeriales</taxon>
        <taxon>Aplosporellaceae</taxon>
        <taxon>Aplosporella</taxon>
    </lineage>
</organism>
<evidence type="ECO:0000313" key="3">
    <source>
        <dbReference type="Proteomes" id="UP000799438"/>
    </source>
</evidence>
<feature type="compositionally biased region" description="Low complexity" evidence="1">
    <location>
        <begin position="60"/>
        <end position="100"/>
    </location>
</feature>
<sequence length="172" mass="19538">MRGILVTVQRIIGKSSLLDLTRSIPLIYFRRLCINQKSNEDQRNSNRKSNRKINRKINRNRNINSNRKSSSSSRKSNSNPKSSGNPKSSSNRESNSNRKSNSNRESDSNGKSDNSNHGDLSLGTSILRNIILFLRRTKCSAVSTFWSSANQRWRKTRAIVTATGYRFTADDL</sequence>
<dbReference type="EMBL" id="ML995494">
    <property type="protein sequence ID" value="KAF2139101.1"/>
    <property type="molecule type" value="Genomic_DNA"/>
</dbReference>
<gene>
    <name evidence="2" type="ORF">K452DRAFT_320717</name>
</gene>
<evidence type="ECO:0000256" key="1">
    <source>
        <dbReference type="SAM" id="MobiDB-lite"/>
    </source>
</evidence>
<dbReference type="Proteomes" id="UP000799438">
    <property type="component" value="Unassembled WGS sequence"/>
</dbReference>
<feature type="region of interest" description="Disordered" evidence="1">
    <location>
        <begin position="39"/>
        <end position="120"/>
    </location>
</feature>
<protein>
    <submittedName>
        <fullName evidence="2">Uncharacterized protein</fullName>
    </submittedName>
</protein>
<dbReference type="RefSeq" id="XP_033394814.1">
    <property type="nucleotide sequence ID" value="XM_033544347.1"/>
</dbReference>
<name>A0A6A6B9E6_9PEZI</name>
<dbReference type="GeneID" id="54301843"/>